<protein>
    <recommendedName>
        <fullName evidence="3">Prolamin-like domain-containing protein</fullName>
    </recommendedName>
</protein>
<feature type="signal peptide" evidence="2">
    <location>
        <begin position="1"/>
        <end position="28"/>
    </location>
</feature>
<evidence type="ECO:0000256" key="2">
    <source>
        <dbReference type="SAM" id="SignalP"/>
    </source>
</evidence>
<gene>
    <name evidence="4" type="ORF">VitviT2T_024170</name>
</gene>
<dbReference type="PANTHER" id="PTHR31207:SF35">
    <property type="entry name" value="PROLAMIN-LIKE DOMAIN-CONTAINING PROTEIN"/>
    <property type="match status" value="1"/>
</dbReference>
<feature type="domain" description="Prolamin-like" evidence="3">
    <location>
        <begin position="53"/>
        <end position="95"/>
    </location>
</feature>
<proteinExistence type="predicted"/>
<keyword evidence="5" id="KW-1185">Reference proteome</keyword>
<dbReference type="Pfam" id="PF05617">
    <property type="entry name" value="Prolamin_like"/>
    <property type="match status" value="1"/>
</dbReference>
<evidence type="ECO:0000259" key="3">
    <source>
        <dbReference type="Pfam" id="PF05617"/>
    </source>
</evidence>
<dbReference type="Proteomes" id="UP001227230">
    <property type="component" value="Chromosome 16"/>
</dbReference>
<evidence type="ECO:0000313" key="4">
    <source>
        <dbReference type="EMBL" id="WKA06262.1"/>
    </source>
</evidence>
<feature type="chain" id="PRO_5046251722" description="Prolamin-like domain-containing protein" evidence="2">
    <location>
        <begin position="29"/>
        <end position="123"/>
    </location>
</feature>
<dbReference type="PANTHER" id="PTHR31207">
    <property type="entry name" value="ECA1 GAMETOGENESIS FAMILY PROTEIN (DUF784)-RELATED-RELATED"/>
    <property type="match status" value="1"/>
</dbReference>
<dbReference type="InterPro" id="IPR040220">
    <property type="entry name" value="DD11"/>
</dbReference>
<dbReference type="InterPro" id="IPR036312">
    <property type="entry name" value="Bifun_inhib/LTP/seed_sf"/>
</dbReference>
<sequence length="123" mass="13540">MDKHIHVASTLTLVFIFLLCHATTLVSAVDDPWTGLPVPPEPSPGFYKHLQACADVLTRDCGLEIYNYVLGSGHVGPPCCQKLKQMGETCNNDLAFALGRFDKYKKAALIIKTKSARMFSTCH</sequence>
<dbReference type="SUPFAM" id="SSF47699">
    <property type="entry name" value="Bifunctional inhibitor/lipid-transfer protein/seed storage 2S albumin"/>
    <property type="match status" value="1"/>
</dbReference>
<name>A0ABY9DF67_VITVI</name>
<keyword evidence="1 2" id="KW-0732">Signal</keyword>
<dbReference type="InterPro" id="IPR008502">
    <property type="entry name" value="Prolamin-like"/>
</dbReference>
<evidence type="ECO:0000256" key="1">
    <source>
        <dbReference type="ARBA" id="ARBA00022729"/>
    </source>
</evidence>
<evidence type="ECO:0000313" key="5">
    <source>
        <dbReference type="Proteomes" id="UP001227230"/>
    </source>
</evidence>
<dbReference type="EMBL" id="CP126663">
    <property type="protein sequence ID" value="WKA06262.1"/>
    <property type="molecule type" value="Genomic_DNA"/>
</dbReference>
<reference evidence="4 5" key="1">
    <citation type="journal article" date="2023" name="Hortic Res">
        <title>The complete reference genome for grapevine (Vitis vinifera L.) genetics and breeding.</title>
        <authorList>
            <person name="Shi X."/>
            <person name="Cao S."/>
            <person name="Wang X."/>
            <person name="Huang S."/>
            <person name="Wang Y."/>
            <person name="Liu Z."/>
            <person name="Liu W."/>
            <person name="Leng X."/>
            <person name="Peng Y."/>
            <person name="Wang N."/>
            <person name="Wang Y."/>
            <person name="Ma Z."/>
            <person name="Xu X."/>
            <person name="Zhang F."/>
            <person name="Xue H."/>
            <person name="Zhong H."/>
            <person name="Wang Y."/>
            <person name="Zhang K."/>
            <person name="Velt A."/>
            <person name="Avia K."/>
            <person name="Holtgrawe D."/>
            <person name="Grimplet J."/>
            <person name="Matus J.T."/>
            <person name="Ware D."/>
            <person name="Wu X."/>
            <person name="Wang H."/>
            <person name="Liu C."/>
            <person name="Fang Y."/>
            <person name="Rustenholz C."/>
            <person name="Cheng Z."/>
            <person name="Xiao H."/>
            <person name="Zhou Y."/>
        </authorList>
    </citation>
    <scope>NUCLEOTIDE SEQUENCE [LARGE SCALE GENOMIC DNA]</scope>
    <source>
        <strain evidence="5">cv. Pinot noir / PN40024</strain>
        <tissue evidence="4">Leaf</tissue>
    </source>
</reference>
<organism evidence="4 5">
    <name type="scientific">Vitis vinifera</name>
    <name type="common">Grape</name>
    <dbReference type="NCBI Taxonomy" id="29760"/>
    <lineage>
        <taxon>Eukaryota</taxon>
        <taxon>Viridiplantae</taxon>
        <taxon>Streptophyta</taxon>
        <taxon>Embryophyta</taxon>
        <taxon>Tracheophyta</taxon>
        <taxon>Spermatophyta</taxon>
        <taxon>Magnoliopsida</taxon>
        <taxon>eudicotyledons</taxon>
        <taxon>Gunneridae</taxon>
        <taxon>Pentapetalae</taxon>
        <taxon>rosids</taxon>
        <taxon>Vitales</taxon>
        <taxon>Vitaceae</taxon>
        <taxon>Viteae</taxon>
        <taxon>Vitis</taxon>
    </lineage>
</organism>
<accession>A0ABY9DF67</accession>